<dbReference type="InterPro" id="IPR015424">
    <property type="entry name" value="PyrdxlP-dep_Trfase"/>
</dbReference>
<evidence type="ECO:0000256" key="1">
    <source>
        <dbReference type="ARBA" id="ARBA00022642"/>
    </source>
</evidence>
<gene>
    <name evidence="4" type="primary">KYNU</name>
    <name evidence="7" type="ORF">EDS130_LOCUS28914</name>
    <name evidence="6" type="ORF">XAT740_LOCUS24501</name>
</gene>
<dbReference type="PIRSF" id="PIRSF038800">
    <property type="entry name" value="KYNU"/>
    <property type="match status" value="1"/>
</dbReference>
<proteinExistence type="inferred from homology"/>
<dbReference type="SUPFAM" id="SSF53383">
    <property type="entry name" value="PLP-dependent transferases"/>
    <property type="match status" value="1"/>
</dbReference>
<dbReference type="GO" id="GO:0097053">
    <property type="term" value="P:L-kynurenine catabolic process"/>
    <property type="evidence" value="ECO:0007669"/>
    <property type="project" value="UniProtKB-UniRule"/>
</dbReference>
<name>A0A815BDX3_ADIRI</name>
<dbReference type="NCBIfam" id="TIGR01814">
    <property type="entry name" value="kynureninase"/>
    <property type="match status" value="1"/>
</dbReference>
<comment type="caution">
    <text evidence="7">The sequence shown here is derived from an EMBL/GenBank/DDBJ whole genome shotgun (WGS) entry which is preliminary data.</text>
</comment>
<dbReference type="GO" id="GO:0034354">
    <property type="term" value="P:'de novo' NAD+ biosynthetic process from L-tryptophan"/>
    <property type="evidence" value="ECO:0007669"/>
    <property type="project" value="UniProtKB-UniRule"/>
</dbReference>
<evidence type="ECO:0000256" key="3">
    <source>
        <dbReference type="ARBA" id="ARBA00022898"/>
    </source>
</evidence>
<dbReference type="EMBL" id="CAJNOJ010000191">
    <property type="protein sequence ID" value="CAF1268749.1"/>
    <property type="molecule type" value="Genomic_DNA"/>
</dbReference>
<reference evidence="7" key="1">
    <citation type="submission" date="2021-02" db="EMBL/GenBank/DDBJ databases">
        <authorList>
            <person name="Nowell W R."/>
        </authorList>
    </citation>
    <scope>NUCLEOTIDE SEQUENCE</scope>
</reference>
<dbReference type="GO" id="GO:0030429">
    <property type="term" value="F:kynureninase activity"/>
    <property type="evidence" value="ECO:0007669"/>
    <property type="project" value="UniProtKB-UniRule"/>
</dbReference>
<evidence type="ECO:0000256" key="4">
    <source>
        <dbReference type="HAMAP-Rule" id="MF_03017"/>
    </source>
</evidence>
<protein>
    <recommendedName>
        <fullName evidence="4 5">Kynureninase</fullName>
        <ecNumber evidence="4 5">3.7.1.3</ecNumber>
    </recommendedName>
    <alternativeName>
        <fullName evidence="4">L-kynurenine hydrolase</fullName>
    </alternativeName>
</protein>
<evidence type="ECO:0000313" key="9">
    <source>
        <dbReference type="Proteomes" id="UP000663852"/>
    </source>
</evidence>
<feature type="binding site" evidence="4">
    <location>
        <position position="163"/>
    </location>
    <ligand>
        <name>pyridoxal 5'-phosphate</name>
        <dbReference type="ChEBI" id="CHEBI:597326"/>
    </ligand>
</feature>
<comment type="function">
    <text evidence="4 5">Catalyzes the cleavage of L-kynurenine (L-Kyn) and L-3-hydroxykynurenine (L-3OHKyn) into anthranilic acid (AA) and 3-hydroxyanthranilic acid (3-OHAA), respectively.</text>
</comment>
<evidence type="ECO:0000313" key="7">
    <source>
        <dbReference type="EMBL" id="CAF1268749.1"/>
    </source>
</evidence>
<dbReference type="GO" id="GO:0019441">
    <property type="term" value="P:L-tryptophan catabolic process to kynurenine"/>
    <property type="evidence" value="ECO:0007669"/>
    <property type="project" value="TreeGrafter"/>
</dbReference>
<feature type="binding site" evidence="4">
    <location>
        <position position="164"/>
    </location>
    <ligand>
        <name>pyridoxal 5'-phosphate</name>
        <dbReference type="ChEBI" id="CHEBI:597326"/>
    </ligand>
</feature>
<organism evidence="7 9">
    <name type="scientific">Adineta ricciae</name>
    <name type="common">Rotifer</name>
    <dbReference type="NCBI Taxonomy" id="249248"/>
    <lineage>
        <taxon>Eukaryota</taxon>
        <taxon>Metazoa</taxon>
        <taxon>Spiralia</taxon>
        <taxon>Gnathifera</taxon>
        <taxon>Rotifera</taxon>
        <taxon>Eurotatoria</taxon>
        <taxon>Bdelloidea</taxon>
        <taxon>Adinetida</taxon>
        <taxon>Adinetidae</taxon>
        <taxon>Adineta</taxon>
    </lineage>
</organism>
<dbReference type="GO" id="GO:0043420">
    <property type="term" value="P:anthranilate metabolic process"/>
    <property type="evidence" value="ECO:0007669"/>
    <property type="project" value="UniProtKB-UniRule"/>
</dbReference>
<feature type="binding site" evidence="4">
    <location>
        <position position="301"/>
    </location>
    <ligand>
        <name>pyridoxal 5'-phosphate</name>
        <dbReference type="ChEBI" id="CHEBI:597326"/>
    </ligand>
</feature>
<comment type="subunit">
    <text evidence="4 5">Homodimer.</text>
</comment>
<feature type="binding site" evidence="4">
    <location>
        <position position="279"/>
    </location>
    <ligand>
        <name>pyridoxal 5'-phosphate</name>
        <dbReference type="ChEBI" id="CHEBI:597326"/>
    </ligand>
</feature>
<feature type="binding site" evidence="4">
    <location>
        <position position="247"/>
    </location>
    <ligand>
        <name>pyridoxal 5'-phosphate</name>
        <dbReference type="ChEBI" id="CHEBI:597326"/>
    </ligand>
</feature>
<keyword evidence="8" id="KW-1185">Reference proteome</keyword>
<comment type="pathway">
    <text evidence="4 5">Amino-acid degradation; L-kynurenine degradation; L-alanine and anthranilate from L-kynurenine: step 1/1.</text>
</comment>
<dbReference type="UniPathway" id="UPA00253">
    <property type="reaction ID" value="UER00329"/>
</dbReference>
<dbReference type="PANTHER" id="PTHR14084">
    <property type="entry name" value="KYNURENINASE"/>
    <property type="match status" value="1"/>
</dbReference>
<feature type="binding site" evidence="4">
    <location>
        <position position="276"/>
    </location>
    <ligand>
        <name>pyridoxal 5'-phosphate</name>
        <dbReference type="ChEBI" id="CHEBI:597326"/>
    </ligand>
</feature>
<evidence type="ECO:0000256" key="2">
    <source>
        <dbReference type="ARBA" id="ARBA00022801"/>
    </source>
</evidence>
<dbReference type="Proteomes" id="UP000663852">
    <property type="component" value="Unassembled WGS sequence"/>
</dbReference>
<dbReference type="FunFam" id="3.40.640.10:FF:000031">
    <property type="entry name" value="Kynureninase"/>
    <property type="match status" value="1"/>
</dbReference>
<dbReference type="InterPro" id="IPR010111">
    <property type="entry name" value="Kynureninase"/>
</dbReference>
<dbReference type="PANTHER" id="PTHR14084:SF0">
    <property type="entry name" value="KYNURENINASE"/>
    <property type="match status" value="1"/>
</dbReference>
<dbReference type="GO" id="GO:0030170">
    <property type="term" value="F:pyridoxal phosphate binding"/>
    <property type="evidence" value="ECO:0007669"/>
    <property type="project" value="UniProtKB-UniRule"/>
</dbReference>
<evidence type="ECO:0000313" key="8">
    <source>
        <dbReference type="Proteomes" id="UP000663828"/>
    </source>
</evidence>
<feature type="modified residue" description="N6-(pyridoxal phosphate)lysine" evidence="4">
    <location>
        <position position="302"/>
    </location>
</feature>
<dbReference type="GO" id="GO:0019805">
    <property type="term" value="P:quinolinate biosynthetic process"/>
    <property type="evidence" value="ECO:0007669"/>
    <property type="project" value="UniProtKB-UniRule"/>
</dbReference>
<keyword evidence="1 4" id="KW-0662">Pyridine nucleotide biosynthesis</keyword>
<dbReference type="Pfam" id="PF22580">
    <property type="entry name" value="KYNU_C"/>
    <property type="match status" value="1"/>
</dbReference>
<comment type="catalytic activity">
    <reaction evidence="5">
        <text>3-hydroxy-L-kynurenine + H2O = 3-hydroxyanthranilate + L-alanine + H(+)</text>
        <dbReference type="Rhea" id="RHEA:25143"/>
        <dbReference type="ChEBI" id="CHEBI:15377"/>
        <dbReference type="ChEBI" id="CHEBI:15378"/>
        <dbReference type="ChEBI" id="CHEBI:36559"/>
        <dbReference type="ChEBI" id="CHEBI:57972"/>
        <dbReference type="ChEBI" id="CHEBI:58125"/>
        <dbReference type="EC" id="3.7.1.3"/>
    </reaction>
</comment>
<comment type="cofactor">
    <cofactor evidence="4 5">
        <name>pyridoxal 5'-phosphate</name>
        <dbReference type="ChEBI" id="CHEBI:597326"/>
    </cofactor>
</comment>
<comment type="subcellular location">
    <subcellularLocation>
        <location evidence="4 5">Cytoplasm</location>
    </subcellularLocation>
</comment>
<feature type="binding site" evidence="4">
    <location>
        <begin position="191"/>
        <end position="194"/>
    </location>
    <ligand>
        <name>pyridoxal 5'-phosphate</name>
        <dbReference type="ChEBI" id="CHEBI:597326"/>
    </ligand>
</feature>
<dbReference type="InterPro" id="IPR015421">
    <property type="entry name" value="PyrdxlP-dep_Trfase_major"/>
</dbReference>
<keyword evidence="2 4" id="KW-0378">Hydrolase</keyword>
<comment type="catalytic activity">
    <reaction evidence="4 5">
        <text>L-kynurenine + H2O = anthranilate + L-alanine + H(+)</text>
        <dbReference type="Rhea" id="RHEA:16813"/>
        <dbReference type="ChEBI" id="CHEBI:15377"/>
        <dbReference type="ChEBI" id="CHEBI:15378"/>
        <dbReference type="ChEBI" id="CHEBI:16567"/>
        <dbReference type="ChEBI" id="CHEBI:57959"/>
        <dbReference type="ChEBI" id="CHEBI:57972"/>
        <dbReference type="EC" id="3.7.1.3"/>
    </reaction>
</comment>
<feature type="binding site" evidence="4">
    <location>
        <position position="331"/>
    </location>
    <ligand>
        <name>pyridoxal 5'-phosphate</name>
        <dbReference type="ChEBI" id="CHEBI:597326"/>
    </ligand>
</feature>
<keyword evidence="3 4" id="KW-0663">Pyridoxal phosphate</keyword>
<dbReference type="EMBL" id="CAJNOR010001900">
    <property type="protein sequence ID" value="CAF1217040.1"/>
    <property type="molecule type" value="Genomic_DNA"/>
</dbReference>
<dbReference type="Gene3D" id="3.40.640.10">
    <property type="entry name" value="Type I PLP-dependent aspartate aminotransferase-like (Major domain)"/>
    <property type="match status" value="1"/>
</dbReference>
<dbReference type="EC" id="3.7.1.3" evidence="4 5"/>
<dbReference type="Proteomes" id="UP000663828">
    <property type="component" value="Unassembled WGS sequence"/>
</dbReference>
<evidence type="ECO:0000313" key="6">
    <source>
        <dbReference type="EMBL" id="CAF1217040.1"/>
    </source>
</evidence>
<comment type="similarity">
    <text evidence="4 5">Belongs to the kynureninase family.</text>
</comment>
<dbReference type="InterPro" id="IPR015422">
    <property type="entry name" value="PyrdxlP-dep_Trfase_small"/>
</dbReference>
<dbReference type="OrthoDB" id="5978656at2759"/>
<dbReference type="Gene3D" id="3.90.1150.10">
    <property type="entry name" value="Aspartate Aminotransferase, domain 1"/>
    <property type="match status" value="1"/>
</dbReference>
<dbReference type="UniPathway" id="UPA00334">
    <property type="reaction ID" value="UER00455"/>
</dbReference>
<evidence type="ECO:0000256" key="5">
    <source>
        <dbReference type="PIRNR" id="PIRNR038800"/>
    </source>
</evidence>
<keyword evidence="4 5" id="KW-0963">Cytoplasm</keyword>
<comment type="pathway">
    <text evidence="4 5">Cofactor biosynthesis; NAD(+) biosynthesis; quinolinate from L-kynurenine: step 2/3.</text>
</comment>
<accession>A0A815BDX3</accession>
<dbReference type="AlphaFoldDB" id="A0A815BDX3"/>
<feature type="binding site" evidence="4">
    <location>
        <position position="359"/>
    </location>
    <ligand>
        <name>pyridoxal 5'-phosphate</name>
        <dbReference type="ChEBI" id="CHEBI:597326"/>
    </ligand>
</feature>
<sequence>MPSINDAVILSTTDISLSVKMPNQHCNGDHQSTTPQGILERQAEKWQVSLTSKAFAHKLDETDPLKHMRDEFVIPTIGDLPNADATRFDSNSESIYLCGHSLGLLPKRVRTAVGVWLEDWAKLGVHGHVHGRSPFAKCDYPCIPTLKKLLGAQDHEVMVMNQLTSNLHLMMISFYRPTKERFKILYEERAFPSDEYALHSQLRFHGYDPNIASIKVSPRKNETYVRTEDILDILEKQGQSIALVFFSGVQYYTGQLFDMKTITRAGQKQGCVVGWDLAHALGNVPLHLHDWNVDFGVFCSYKYLNAGAGGIGGIFVHSNQFDKDYPRFDGWWGNRYDTRFEMRTDIDRDIGADGFRMSNPSIHQCTALTASLEAFEESGIEKIRAKSKLLTQYMQYLIETEINQPSSKYQIKFLTPSDPEQRGAQLSLHIVGADAKQIFDELERCGVSLDVRGDVIRVAAVPLYNSFLDVYRFVTLLKNIRI</sequence>
<dbReference type="HAMAP" id="MF_01970">
    <property type="entry name" value="Kynureninase"/>
    <property type="match status" value="1"/>
</dbReference>
<dbReference type="GO" id="GO:0005737">
    <property type="term" value="C:cytoplasm"/>
    <property type="evidence" value="ECO:0007669"/>
    <property type="project" value="UniProtKB-SubCell"/>
</dbReference>